<sequence>MKIELEHLEVFMTLDKNQCQVVNARKQIANIIYSQGALFGLAGQALAVKMWNGNDETEYTDDEVKIIKELVERTTAPCFIDAVNAAISNSASVEAIESIMSSLTTEEVLFL</sequence>
<organism evidence="1">
    <name type="scientific">Siphoviridae sp. ctaLC6</name>
    <dbReference type="NCBI Taxonomy" id="2826387"/>
    <lineage>
        <taxon>Viruses</taxon>
        <taxon>Duplodnaviria</taxon>
        <taxon>Heunggongvirae</taxon>
        <taxon>Uroviricota</taxon>
        <taxon>Caudoviricetes</taxon>
    </lineage>
</organism>
<accession>A0A8S5MQ44</accession>
<proteinExistence type="predicted"/>
<evidence type="ECO:0000313" key="1">
    <source>
        <dbReference type="EMBL" id="DAD84304.1"/>
    </source>
</evidence>
<name>A0A8S5MQ44_9CAUD</name>
<protein>
    <submittedName>
        <fullName evidence="1">Uncharacterized protein</fullName>
    </submittedName>
</protein>
<dbReference type="EMBL" id="BK014957">
    <property type="protein sequence ID" value="DAD84304.1"/>
    <property type="molecule type" value="Genomic_DNA"/>
</dbReference>
<reference evidence="1" key="1">
    <citation type="journal article" date="2021" name="Proc. Natl. Acad. Sci. U.S.A.">
        <title>A Catalog of Tens of Thousands of Viruses from Human Metagenomes Reveals Hidden Associations with Chronic Diseases.</title>
        <authorList>
            <person name="Tisza M.J."/>
            <person name="Buck C.B."/>
        </authorList>
    </citation>
    <scope>NUCLEOTIDE SEQUENCE</scope>
    <source>
        <strain evidence="1">CtaLC6</strain>
    </source>
</reference>